<evidence type="ECO:0000313" key="2">
    <source>
        <dbReference type="Proteomes" id="UP000441754"/>
    </source>
</evidence>
<sequence length="518" mass="59655">MSESRKVYANPKQIKFLKSRARRKTFNAGRGSGKTTTLGFKAGMIFDRFPRSKWGLIGLTYVQLDLVVLPGLKEALELMGQVEYSKANPFGTYVIGVRPPDHWPKPFKAPGKLGYQYCITHISGATLQLISQDRPETHRGLNLDGGLADESALIKTDFLNKVVKPTFRANRYKSFSSDPWHHGFFDFTSAPWTQEGMHIYHTEELWQKELELRKTFSAEQLKSTPPETLFVESTYVDNSEILPPDYADKLREELDPLEFEVEVLNRRIGKLPNCFYHAFGTSKHCYFESYGYQHDDKSGLTLYQSNDYHSDKPLDISLDFNADICWALVGQEINRELRVVNSKYTKPVLHDQDTNLVLQIAAWFTSTYENHAKKEVFVYGDPGGRSRSAATSNENKPFFDQFATALARKGWKVFRRELTAYPRHKDKYLLINLLLEESNPRAPRIRINQNTNKVLIIAIQSTPVRIGDTFEKDKTAERQLKNREFATDGTDALDYWLWAKCRQLLPGHRKQQNTLYVV</sequence>
<organism evidence="1 2">
    <name type="scientific">Larkinella terrae</name>
    <dbReference type="NCBI Taxonomy" id="2025311"/>
    <lineage>
        <taxon>Bacteria</taxon>
        <taxon>Pseudomonadati</taxon>
        <taxon>Bacteroidota</taxon>
        <taxon>Cytophagia</taxon>
        <taxon>Cytophagales</taxon>
        <taxon>Spirosomataceae</taxon>
        <taxon>Larkinella</taxon>
    </lineage>
</organism>
<dbReference type="InterPro" id="IPR027417">
    <property type="entry name" value="P-loop_NTPase"/>
</dbReference>
<dbReference type="Gene3D" id="3.40.50.300">
    <property type="entry name" value="P-loop containing nucleotide triphosphate hydrolases"/>
    <property type="match status" value="1"/>
</dbReference>
<dbReference type="AlphaFoldDB" id="A0A7K0EK39"/>
<evidence type="ECO:0008006" key="3">
    <source>
        <dbReference type="Google" id="ProtNLM"/>
    </source>
</evidence>
<proteinExistence type="predicted"/>
<protein>
    <recommendedName>
        <fullName evidence="3">Terminase</fullName>
    </recommendedName>
</protein>
<gene>
    <name evidence="1" type="ORF">GJJ30_11385</name>
</gene>
<evidence type="ECO:0000313" key="1">
    <source>
        <dbReference type="EMBL" id="MRS61891.1"/>
    </source>
</evidence>
<accession>A0A7K0EK39</accession>
<name>A0A7K0EK39_9BACT</name>
<dbReference type="OrthoDB" id="1151239at2"/>
<dbReference type="EMBL" id="WJXZ01000006">
    <property type="protein sequence ID" value="MRS61891.1"/>
    <property type="molecule type" value="Genomic_DNA"/>
</dbReference>
<comment type="caution">
    <text evidence="1">The sequence shown here is derived from an EMBL/GenBank/DDBJ whole genome shotgun (WGS) entry which is preliminary data.</text>
</comment>
<dbReference type="Proteomes" id="UP000441754">
    <property type="component" value="Unassembled WGS sequence"/>
</dbReference>
<keyword evidence="2" id="KW-1185">Reference proteome</keyword>
<reference evidence="1 2" key="1">
    <citation type="journal article" date="2018" name="Antonie Van Leeuwenhoek">
        <title>Larkinella terrae sp. nov., isolated from soil on Jeju Island, South Korea.</title>
        <authorList>
            <person name="Ten L.N."/>
            <person name="Jeon J."/>
            <person name="Park S.J."/>
            <person name="Park S."/>
            <person name="Lee S.Y."/>
            <person name="Kim M.K."/>
            <person name="Jung H.Y."/>
        </authorList>
    </citation>
    <scope>NUCLEOTIDE SEQUENCE [LARGE SCALE GENOMIC DNA]</scope>
    <source>
        <strain evidence="1 2">KCTC 52001</strain>
    </source>
</reference>